<dbReference type="EC" id="5.4.2.10" evidence="6 8"/>
<evidence type="ECO:0000259" key="13">
    <source>
        <dbReference type="Pfam" id="PF02879"/>
    </source>
</evidence>
<dbReference type="GO" id="GO:0005975">
    <property type="term" value="P:carbohydrate metabolic process"/>
    <property type="evidence" value="ECO:0007669"/>
    <property type="project" value="InterPro"/>
</dbReference>
<evidence type="ECO:0000259" key="14">
    <source>
        <dbReference type="Pfam" id="PF02880"/>
    </source>
</evidence>
<comment type="cofactor">
    <cofactor evidence="8">
        <name>Mg(2+)</name>
        <dbReference type="ChEBI" id="CHEBI:18420"/>
    </cofactor>
    <text evidence="8">Binds 1 Mg(2+) ion per subunit.</text>
</comment>
<comment type="similarity">
    <text evidence="1 8 9">Belongs to the phosphohexose mutase family.</text>
</comment>
<dbReference type="Gene3D" id="3.40.120.10">
    <property type="entry name" value="Alpha-D-Glucose-1,6-Bisphosphate, subunit A, domain 3"/>
    <property type="match status" value="3"/>
</dbReference>
<dbReference type="FunFam" id="3.30.310.50:FF:000001">
    <property type="entry name" value="Phosphoglucosamine mutase"/>
    <property type="match status" value="1"/>
</dbReference>
<dbReference type="FunFam" id="3.40.120.10:FF:000001">
    <property type="entry name" value="Phosphoglucosamine mutase"/>
    <property type="match status" value="1"/>
</dbReference>
<feature type="binding site" evidence="8">
    <location>
        <position position="252"/>
    </location>
    <ligand>
        <name>Mg(2+)</name>
        <dbReference type="ChEBI" id="CHEBI:18420"/>
    </ligand>
</feature>
<feature type="domain" description="Alpha-D-phosphohexomutase C-terminal" evidence="11">
    <location>
        <begin position="377"/>
        <end position="442"/>
    </location>
</feature>
<feature type="domain" description="Alpha-D-phosphohexomutase alpha/beta/alpha" evidence="12">
    <location>
        <begin position="6"/>
        <end position="145"/>
    </location>
</feature>
<dbReference type="InterPro" id="IPR005844">
    <property type="entry name" value="A-D-PHexomutase_a/b/a-I"/>
</dbReference>
<dbReference type="InterPro" id="IPR016055">
    <property type="entry name" value="A-D-PHexomutase_a/b/a-I/II/III"/>
</dbReference>
<dbReference type="GO" id="GO:0005829">
    <property type="term" value="C:cytosol"/>
    <property type="evidence" value="ECO:0007669"/>
    <property type="project" value="TreeGrafter"/>
</dbReference>
<dbReference type="GO" id="GO:0004615">
    <property type="term" value="F:phosphomannomutase activity"/>
    <property type="evidence" value="ECO:0007669"/>
    <property type="project" value="TreeGrafter"/>
</dbReference>
<evidence type="ECO:0000256" key="4">
    <source>
        <dbReference type="ARBA" id="ARBA00022842"/>
    </source>
</evidence>
<comment type="catalytic activity">
    <reaction evidence="8 10">
        <text>alpha-D-glucosamine 1-phosphate = D-glucosamine 6-phosphate</text>
        <dbReference type="Rhea" id="RHEA:23424"/>
        <dbReference type="ChEBI" id="CHEBI:58516"/>
        <dbReference type="ChEBI" id="CHEBI:58725"/>
        <dbReference type="EC" id="5.4.2.10"/>
    </reaction>
</comment>
<dbReference type="InterPro" id="IPR005846">
    <property type="entry name" value="A-D-PHexomutase_a/b/a-III"/>
</dbReference>
<dbReference type="Pfam" id="PF00408">
    <property type="entry name" value="PGM_PMM_IV"/>
    <property type="match status" value="1"/>
</dbReference>
<feature type="modified residue" description="Phosphoserine" evidence="8">
    <location>
        <position position="112"/>
    </location>
</feature>
<dbReference type="FunFam" id="3.40.120.10:FF:000003">
    <property type="entry name" value="Phosphoglucosamine mutase"/>
    <property type="match status" value="1"/>
</dbReference>
<sequence length="457" mass="48153">MSDGERKYFGTDGVRAVAGEFPLTPAWVMNLGAAAGEVLMRRSLAKPGGTGKVSVVIGKDTRQSGDMLEAALAAGLTARGVNVIHVGVLPTPGVSYLTRQLGADAGVVISASHNPYQDNGIKFFGPDGQKLSDLTEHEIEAAIDDVPNLAPVTGVDLGGVTNSTEAERVYIQYLTSHAPDLSGLKIALDCANGAAYRVAPKVFQAAGADVFAVYTTPDGRNINRGCGSTHMDHLQTIVRNGDYDLGVAFDGDADRALFVDSRGNVVHGDHMLLLNARARPAAAVVATIMTNMALEVKLQEAGIPLERTAVGDRYVHERLHSKGLQLGGEQSGHVLFLDVSPTGDGVLTALLTLASMKQMDTTLDVLFDELTMYPQTLVNVRVADKKAIARDEAVQVAVSKAEAQLAGRGRVNLRPSGTENLIRVMVEGQDAAEIHEIARVLAAVVEERGLGGVAAGH</sequence>
<accession>A0A7W8JRP2</accession>
<dbReference type="SUPFAM" id="SSF55957">
    <property type="entry name" value="Phosphoglucomutase, C-terminal domain"/>
    <property type="match status" value="1"/>
</dbReference>
<feature type="domain" description="Alpha-D-phosphohexomutase alpha/beta/alpha" evidence="14">
    <location>
        <begin position="268"/>
        <end position="370"/>
    </location>
</feature>
<dbReference type="InterPro" id="IPR016066">
    <property type="entry name" value="A-D-PHexomutase_CS"/>
</dbReference>
<evidence type="ECO:0000256" key="3">
    <source>
        <dbReference type="ARBA" id="ARBA00022723"/>
    </source>
</evidence>
<evidence type="ECO:0000313" key="16">
    <source>
        <dbReference type="Proteomes" id="UP000552709"/>
    </source>
</evidence>
<dbReference type="RefSeq" id="WP_184128066.1">
    <property type="nucleotide sequence ID" value="NZ_JACHFL010000002.1"/>
</dbReference>
<dbReference type="InterPro" id="IPR005843">
    <property type="entry name" value="A-D-PHexomutase_C"/>
</dbReference>
<dbReference type="PANTHER" id="PTHR42946">
    <property type="entry name" value="PHOSPHOHEXOSE MUTASE"/>
    <property type="match status" value="1"/>
</dbReference>
<comment type="PTM">
    <text evidence="8">Activated by phosphorylation.</text>
</comment>
<dbReference type="GO" id="GO:0006048">
    <property type="term" value="P:UDP-N-acetylglucosamine biosynthetic process"/>
    <property type="evidence" value="ECO:0007669"/>
    <property type="project" value="TreeGrafter"/>
</dbReference>
<name>A0A7W8JRP2_9DEIO</name>
<reference evidence="15 16" key="1">
    <citation type="submission" date="2020-08" db="EMBL/GenBank/DDBJ databases">
        <title>Genomic Encyclopedia of Type Strains, Phase IV (KMG-IV): sequencing the most valuable type-strain genomes for metagenomic binning, comparative biology and taxonomic classification.</title>
        <authorList>
            <person name="Goeker M."/>
        </authorList>
    </citation>
    <scope>NUCLEOTIDE SEQUENCE [LARGE SCALE GENOMIC DNA]</scope>
    <source>
        <strain evidence="15 16">DSM 27939</strain>
    </source>
</reference>
<gene>
    <name evidence="8" type="primary">glmM</name>
    <name evidence="15" type="ORF">HNQ08_001062</name>
</gene>
<dbReference type="InterPro" id="IPR050060">
    <property type="entry name" value="Phosphoglucosamine_mutase"/>
</dbReference>
<comment type="function">
    <text evidence="8 10">Catalyzes the conversion of glucosamine-6-phosphate to glucosamine-1-phosphate.</text>
</comment>
<dbReference type="PANTHER" id="PTHR42946:SF1">
    <property type="entry name" value="PHOSPHOGLUCOMUTASE (ALPHA-D-GLUCOSE-1,6-BISPHOSPHATE-DEPENDENT)"/>
    <property type="match status" value="1"/>
</dbReference>
<dbReference type="InterPro" id="IPR036900">
    <property type="entry name" value="A-D-PHexomutase_C_sf"/>
</dbReference>
<evidence type="ECO:0000313" key="15">
    <source>
        <dbReference type="EMBL" id="MBB5361977.1"/>
    </source>
</evidence>
<dbReference type="Gene3D" id="3.30.310.50">
    <property type="entry name" value="Alpha-D-phosphohexomutase, C-terminal domain"/>
    <property type="match status" value="1"/>
</dbReference>
<dbReference type="InterPro" id="IPR005841">
    <property type="entry name" value="Alpha-D-phosphohexomutase_SF"/>
</dbReference>
<evidence type="ECO:0000256" key="9">
    <source>
        <dbReference type="RuleBase" id="RU004326"/>
    </source>
</evidence>
<dbReference type="PRINTS" id="PR00509">
    <property type="entry name" value="PGMPMM"/>
</dbReference>
<keyword evidence="5 8" id="KW-0413">Isomerase</keyword>
<evidence type="ECO:0000256" key="6">
    <source>
        <dbReference type="ARBA" id="ARBA00066330"/>
    </source>
</evidence>
<dbReference type="NCBIfam" id="TIGR01455">
    <property type="entry name" value="glmM"/>
    <property type="match status" value="1"/>
</dbReference>
<organism evidence="15 16">
    <name type="scientific">Deinococcus humi</name>
    <dbReference type="NCBI Taxonomy" id="662880"/>
    <lineage>
        <taxon>Bacteria</taxon>
        <taxon>Thermotogati</taxon>
        <taxon>Deinococcota</taxon>
        <taxon>Deinococci</taxon>
        <taxon>Deinococcales</taxon>
        <taxon>Deinococcaceae</taxon>
        <taxon>Deinococcus</taxon>
    </lineage>
</organism>
<evidence type="ECO:0000256" key="7">
    <source>
        <dbReference type="ARBA" id="ARBA00068193"/>
    </source>
</evidence>
<evidence type="ECO:0000259" key="12">
    <source>
        <dbReference type="Pfam" id="PF02878"/>
    </source>
</evidence>
<comment type="caution">
    <text evidence="15">The sequence shown here is derived from an EMBL/GenBank/DDBJ whole genome shotgun (WGS) entry which is preliminary data.</text>
</comment>
<feature type="active site" description="Phosphoserine intermediate" evidence="8">
    <location>
        <position position="112"/>
    </location>
</feature>
<dbReference type="SUPFAM" id="SSF53738">
    <property type="entry name" value="Phosphoglucomutase, first 3 domains"/>
    <property type="match status" value="3"/>
</dbReference>
<dbReference type="Proteomes" id="UP000552709">
    <property type="component" value="Unassembled WGS sequence"/>
</dbReference>
<feature type="binding site" evidence="8">
    <location>
        <position position="250"/>
    </location>
    <ligand>
        <name>Mg(2+)</name>
        <dbReference type="ChEBI" id="CHEBI:18420"/>
    </ligand>
</feature>
<dbReference type="GO" id="GO:0008966">
    <property type="term" value="F:phosphoglucosamine mutase activity"/>
    <property type="evidence" value="ECO:0007669"/>
    <property type="project" value="UniProtKB-UniRule"/>
</dbReference>
<dbReference type="FunFam" id="3.40.120.10:FF:000002">
    <property type="entry name" value="Phosphoglucosamine mutase"/>
    <property type="match status" value="1"/>
</dbReference>
<proteinExistence type="inferred from homology"/>
<dbReference type="Pfam" id="PF02880">
    <property type="entry name" value="PGM_PMM_III"/>
    <property type="match status" value="1"/>
</dbReference>
<dbReference type="NCBIfam" id="NF008139">
    <property type="entry name" value="PRK10887.1"/>
    <property type="match status" value="1"/>
</dbReference>
<evidence type="ECO:0000259" key="11">
    <source>
        <dbReference type="Pfam" id="PF00408"/>
    </source>
</evidence>
<feature type="domain" description="Alpha-D-phosphohexomutase alpha/beta/alpha" evidence="13">
    <location>
        <begin position="171"/>
        <end position="263"/>
    </location>
</feature>
<evidence type="ECO:0000256" key="1">
    <source>
        <dbReference type="ARBA" id="ARBA00010231"/>
    </source>
</evidence>
<dbReference type="InterPro" id="IPR005845">
    <property type="entry name" value="A-D-PHexomutase_a/b/a-II"/>
</dbReference>
<keyword evidence="2 8" id="KW-0597">Phosphoprotein</keyword>
<evidence type="ECO:0000256" key="5">
    <source>
        <dbReference type="ARBA" id="ARBA00023235"/>
    </source>
</evidence>
<evidence type="ECO:0000256" key="10">
    <source>
        <dbReference type="RuleBase" id="RU004327"/>
    </source>
</evidence>
<dbReference type="Pfam" id="PF02879">
    <property type="entry name" value="PGM_PMM_II"/>
    <property type="match status" value="1"/>
</dbReference>
<dbReference type="CDD" id="cd05802">
    <property type="entry name" value="GlmM"/>
    <property type="match status" value="1"/>
</dbReference>
<dbReference type="HAMAP" id="MF_01554_B">
    <property type="entry name" value="GlmM_B"/>
    <property type="match status" value="1"/>
</dbReference>
<dbReference type="GO" id="GO:0009252">
    <property type="term" value="P:peptidoglycan biosynthetic process"/>
    <property type="evidence" value="ECO:0007669"/>
    <property type="project" value="TreeGrafter"/>
</dbReference>
<dbReference type="EMBL" id="JACHFL010000002">
    <property type="protein sequence ID" value="MBB5361977.1"/>
    <property type="molecule type" value="Genomic_DNA"/>
</dbReference>
<dbReference type="InterPro" id="IPR006352">
    <property type="entry name" value="GlmM_bact"/>
</dbReference>
<evidence type="ECO:0000256" key="2">
    <source>
        <dbReference type="ARBA" id="ARBA00022553"/>
    </source>
</evidence>
<keyword evidence="3 8" id="KW-0479">Metal-binding</keyword>
<dbReference type="PROSITE" id="PS00710">
    <property type="entry name" value="PGM_PMM"/>
    <property type="match status" value="1"/>
</dbReference>
<dbReference type="Pfam" id="PF02878">
    <property type="entry name" value="PGM_PMM_I"/>
    <property type="match status" value="1"/>
</dbReference>
<protein>
    <recommendedName>
        <fullName evidence="7 8">Phosphoglucosamine mutase</fullName>
        <ecNumber evidence="6 8">5.4.2.10</ecNumber>
    </recommendedName>
</protein>
<keyword evidence="16" id="KW-1185">Reference proteome</keyword>
<dbReference type="AlphaFoldDB" id="A0A7W8JRP2"/>
<keyword evidence="4 8" id="KW-0460">Magnesium</keyword>
<dbReference type="GO" id="GO:0000287">
    <property type="term" value="F:magnesium ion binding"/>
    <property type="evidence" value="ECO:0007669"/>
    <property type="project" value="UniProtKB-UniRule"/>
</dbReference>
<feature type="binding site" evidence="8">
    <location>
        <position position="254"/>
    </location>
    <ligand>
        <name>Mg(2+)</name>
        <dbReference type="ChEBI" id="CHEBI:18420"/>
    </ligand>
</feature>
<feature type="binding site" description="via phosphate group" evidence="8">
    <location>
        <position position="112"/>
    </location>
    <ligand>
        <name>Mg(2+)</name>
        <dbReference type="ChEBI" id="CHEBI:18420"/>
    </ligand>
</feature>
<evidence type="ECO:0000256" key="8">
    <source>
        <dbReference type="HAMAP-Rule" id="MF_01554"/>
    </source>
</evidence>